<feature type="domain" description="ZZ-type" evidence="11">
    <location>
        <begin position="373"/>
        <end position="427"/>
    </location>
</feature>
<dbReference type="InterPro" id="IPR036388">
    <property type="entry name" value="WH-like_DNA-bd_sf"/>
</dbReference>
<reference evidence="15" key="1">
    <citation type="submission" date="2020-06" db="EMBL/GenBank/DDBJ databases">
        <title>WGS assembly of Ceratodon purpureus strain R40.</title>
        <authorList>
            <person name="Carey S.B."/>
            <person name="Jenkins J."/>
            <person name="Shu S."/>
            <person name="Lovell J.T."/>
            <person name="Sreedasyam A."/>
            <person name="Maumus F."/>
            <person name="Tiley G.P."/>
            <person name="Fernandez-Pozo N."/>
            <person name="Barry K."/>
            <person name="Chen C."/>
            <person name="Wang M."/>
            <person name="Lipzen A."/>
            <person name="Daum C."/>
            <person name="Saski C.A."/>
            <person name="Payton A.C."/>
            <person name="Mcbreen J.C."/>
            <person name="Conrad R.E."/>
            <person name="Kollar L.M."/>
            <person name="Olsson S."/>
            <person name="Huttunen S."/>
            <person name="Landis J.B."/>
            <person name="Wickett N.J."/>
            <person name="Johnson M.G."/>
            <person name="Rensing S.A."/>
            <person name="Grimwood J."/>
            <person name="Schmutz J."/>
            <person name="Mcdaniel S.F."/>
        </authorList>
    </citation>
    <scope>NUCLEOTIDE SEQUENCE</scope>
    <source>
        <strain evidence="15">R40</strain>
    </source>
</reference>
<feature type="region of interest" description="Disordered" evidence="9">
    <location>
        <begin position="866"/>
        <end position="923"/>
    </location>
</feature>
<feature type="domain" description="SWIRM" evidence="12">
    <location>
        <begin position="213"/>
        <end position="311"/>
    </location>
</feature>
<feature type="region of interest" description="Disordered" evidence="9">
    <location>
        <begin position="192"/>
        <end position="212"/>
    </location>
</feature>
<dbReference type="GO" id="GO:0008270">
    <property type="term" value="F:zinc ion binding"/>
    <property type="evidence" value="ECO:0007669"/>
    <property type="project" value="UniProtKB-KW"/>
</dbReference>
<keyword evidence="1" id="KW-0479">Metal-binding</keyword>
<keyword evidence="16" id="KW-1185">Reference proteome</keyword>
<dbReference type="CDD" id="cd00167">
    <property type="entry name" value="SANT"/>
    <property type="match status" value="1"/>
</dbReference>
<feature type="compositionally biased region" description="Acidic residues" evidence="9">
    <location>
        <begin position="39"/>
        <end position="49"/>
    </location>
</feature>
<dbReference type="Gene3D" id="1.10.10.10">
    <property type="entry name" value="Winged helix-like DNA-binding domain superfamily/Winged helix DNA-binding domain"/>
    <property type="match status" value="1"/>
</dbReference>
<feature type="domain" description="HTH myb-type" evidence="14">
    <location>
        <begin position="435"/>
        <end position="469"/>
    </location>
</feature>
<evidence type="ECO:0000313" key="15">
    <source>
        <dbReference type="EMBL" id="KAG0588246.1"/>
    </source>
</evidence>
<gene>
    <name evidence="15" type="ORF">KC19_2G228300</name>
</gene>
<keyword evidence="2 8" id="KW-0863">Zinc-finger</keyword>
<dbReference type="InterPro" id="IPR007526">
    <property type="entry name" value="SWIRM"/>
</dbReference>
<dbReference type="PROSITE" id="PS51294">
    <property type="entry name" value="HTH_MYB"/>
    <property type="match status" value="1"/>
</dbReference>
<evidence type="ECO:0000259" key="11">
    <source>
        <dbReference type="PROSITE" id="PS50135"/>
    </source>
</evidence>
<dbReference type="SMART" id="SM00717">
    <property type="entry name" value="SANT"/>
    <property type="match status" value="1"/>
</dbReference>
<dbReference type="PROSITE" id="PS50090">
    <property type="entry name" value="MYB_LIKE"/>
    <property type="match status" value="1"/>
</dbReference>
<keyword evidence="7" id="KW-0539">Nucleus</keyword>
<dbReference type="CDD" id="cd02336">
    <property type="entry name" value="ZZ_RSC8"/>
    <property type="match status" value="1"/>
</dbReference>
<dbReference type="AlphaFoldDB" id="A0A8T0IZR1"/>
<keyword evidence="5" id="KW-0238">DNA-binding</keyword>
<dbReference type="PANTHER" id="PTHR12802">
    <property type="entry name" value="SWI/SNF COMPLEX-RELATED"/>
    <property type="match status" value="1"/>
</dbReference>
<dbReference type="InterPro" id="IPR001005">
    <property type="entry name" value="SANT/Myb"/>
</dbReference>
<evidence type="ECO:0000259" key="12">
    <source>
        <dbReference type="PROSITE" id="PS50934"/>
    </source>
</evidence>
<dbReference type="PROSITE" id="PS50934">
    <property type="entry name" value="SWIRM"/>
    <property type="match status" value="1"/>
</dbReference>
<keyword evidence="4" id="KW-0805">Transcription regulation</keyword>
<dbReference type="InterPro" id="IPR032451">
    <property type="entry name" value="SMARCC_C"/>
</dbReference>
<feature type="region of interest" description="Disordered" evidence="9">
    <location>
        <begin position="1"/>
        <end position="86"/>
    </location>
</feature>
<evidence type="ECO:0000256" key="9">
    <source>
        <dbReference type="SAM" id="MobiDB-lite"/>
    </source>
</evidence>
<feature type="region of interest" description="Disordered" evidence="9">
    <location>
        <begin position="595"/>
        <end position="666"/>
    </location>
</feature>
<dbReference type="PROSITE" id="PS01357">
    <property type="entry name" value="ZF_ZZ_1"/>
    <property type="match status" value="1"/>
</dbReference>
<keyword evidence="6" id="KW-0804">Transcription</keyword>
<protein>
    <submittedName>
        <fullName evidence="15">Uncharacterized protein</fullName>
    </submittedName>
</protein>
<dbReference type="FunFam" id="1.10.10.60:FF:000014">
    <property type="entry name" value="SWI/SNF complex subunit SMARCC2 isoform C"/>
    <property type="match status" value="1"/>
</dbReference>
<dbReference type="InterPro" id="IPR017884">
    <property type="entry name" value="SANT_dom"/>
</dbReference>
<feature type="compositionally biased region" description="Low complexity" evidence="9">
    <location>
        <begin position="779"/>
        <end position="796"/>
    </location>
</feature>
<accession>A0A8T0IZR1</accession>
<dbReference type="SUPFAM" id="SSF57850">
    <property type="entry name" value="RING/U-box"/>
    <property type="match status" value="1"/>
</dbReference>
<evidence type="ECO:0000256" key="6">
    <source>
        <dbReference type="ARBA" id="ARBA00023163"/>
    </source>
</evidence>
<dbReference type="InterPro" id="IPR043145">
    <property type="entry name" value="Znf_ZZ_sf"/>
</dbReference>
<dbReference type="Gene3D" id="3.30.60.90">
    <property type="match status" value="1"/>
</dbReference>
<keyword evidence="3" id="KW-0862">Zinc</keyword>
<organism evidence="15 16">
    <name type="scientific">Ceratodon purpureus</name>
    <name type="common">Fire moss</name>
    <name type="synonym">Dicranum purpureum</name>
    <dbReference type="NCBI Taxonomy" id="3225"/>
    <lineage>
        <taxon>Eukaryota</taxon>
        <taxon>Viridiplantae</taxon>
        <taxon>Streptophyta</taxon>
        <taxon>Embryophyta</taxon>
        <taxon>Bryophyta</taxon>
        <taxon>Bryophytina</taxon>
        <taxon>Bryopsida</taxon>
        <taxon>Dicranidae</taxon>
        <taxon>Pseudoditrichales</taxon>
        <taxon>Ditrichaceae</taxon>
        <taxon>Ceratodon</taxon>
    </lineage>
</organism>
<dbReference type="Proteomes" id="UP000822688">
    <property type="component" value="Chromosome 2"/>
</dbReference>
<evidence type="ECO:0000256" key="2">
    <source>
        <dbReference type="ARBA" id="ARBA00022771"/>
    </source>
</evidence>
<evidence type="ECO:0000256" key="7">
    <source>
        <dbReference type="ARBA" id="ARBA00023242"/>
    </source>
</evidence>
<evidence type="ECO:0000259" key="14">
    <source>
        <dbReference type="PROSITE" id="PS51294"/>
    </source>
</evidence>
<dbReference type="PROSITE" id="PS50135">
    <property type="entry name" value="ZF_ZZ_2"/>
    <property type="match status" value="1"/>
</dbReference>
<feature type="compositionally biased region" description="Polar residues" evidence="9">
    <location>
        <begin position="804"/>
        <end position="830"/>
    </location>
</feature>
<feature type="domain" description="Myb-like" evidence="10">
    <location>
        <begin position="427"/>
        <end position="477"/>
    </location>
</feature>
<dbReference type="InterPro" id="IPR009057">
    <property type="entry name" value="Homeodomain-like_sf"/>
</dbReference>
<dbReference type="EMBL" id="CM026422">
    <property type="protein sequence ID" value="KAG0588246.1"/>
    <property type="molecule type" value="Genomic_DNA"/>
</dbReference>
<dbReference type="GO" id="GO:0003677">
    <property type="term" value="F:DNA binding"/>
    <property type="evidence" value="ECO:0007669"/>
    <property type="project" value="UniProtKB-KW"/>
</dbReference>
<dbReference type="InterPro" id="IPR017930">
    <property type="entry name" value="Myb_dom"/>
</dbReference>
<sequence>MATRRQPAGPGGSAAGLKIKLRPGAAAAKASIESQPQDSGEDVGGDSGDDSGVNEGMLKRKRASPPASIVSNKRPARGESPIPLGANGELVEVVPGKSERVAGDLHVVKQRVGQPHSSVGAVLQAEQAVQFGDRDYDEVKKSAPSLENLSHGQLLVNSVPTSDQHGTFIPGRRAGADPAGFGEKSHLMSSSMQASLPSGTPGLRTSDSTTDQHTIPSHAGWFSWTQIHTLEKRGLPEFFNGRTPGKTPKLYLEYRNAIMNKYRENVKKTLTVADVHEMFTTLDEKTISRVLEFFDHWGLINYQAPAEFRPLWQSPVAALDSDLTGMLRALPRKGFSLYEFDTLRAPVTKHGHVNQRSADVAISEILALPEGPEVEYHCNSCGTDCSKQRYHCQKQADFDVCSDCYNDGKFGPDMVSTDFMRMDAAEEDNANAGGWTDQETLLLLEALDMYGDNWTEIAEHVATKSKAQCILHFIRLPVEDPFLEDMETPGTSLAVPAPPIVLQTENTVQGVQTGDGKADNIRESIAPITEAGAEVSRDFQGPFVAFAEAPNPVMAQVAFLAAMVGPRVAAAAAQAALATLTQKDPGPRLAASTAITMEPPKGPLPSSVQQPDRLASADSEVRSASDATQPSTAGAGSVGGTSGSITPVKPNISSRPLAGSGPGGAVLPRTELNGKLYKPEEVLSSAHVKYAASSAMAAAAVKAKLLADQEEREMQRLVTIVIEHQLKKLELKLKTFHDLETMLSKECESVERARQKIYSEHARMVATRLGTSSSPNPPGALGAGQQAGAAGQRPAGYTFGPGGQSTPLHTPGAASSFQGINPSGIAQSPGLQGLARPVTAGAMSTPQGQFMRQGMVGGATPQSVGRTAMPQGTGMATPTLQQPLGRPSMPIANTPGQTPGRPLTAPPGMSRPAPGATSSGTPQ</sequence>
<evidence type="ECO:0000256" key="5">
    <source>
        <dbReference type="ARBA" id="ARBA00023125"/>
    </source>
</evidence>
<proteinExistence type="predicted"/>
<name>A0A8T0IZR1_CERPU</name>
<evidence type="ECO:0000259" key="13">
    <source>
        <dbReference type="PROSITE" id="PS51293"/>
    </source>
</evidence>
<dbReference type="InterPro" id="IPR000433">
    <property type="entry name" value="Znf_ZZ"/>
</dbReference>
<feature type="domain" description="SANT" evidence="13">
    <location>
        <begin position="435"/>
        <end position="481"/>
    </location>
</feature>
<dbReference type="PANTHER" id="PTHR12802:SF41">
    <property type="entry name" value="BRAHMA ASSOCIATED PROTEIN 155 KDA"/>
    <property type="match status" value="1"/>
</dbReference>
<evidence type="ECO:0000313" key="16">
    <source>
        <dbReference type="Proteomes" id="UP000822688"/>
    </source>
</evidence>
<evidence type="ECO:0000256" key="4">
    <source>
        <dbReference type="ARBA" id="ARBA00023015"/>
    </source>
</evidence>
<dbReference type="InterPro" id="IPR041984">
    <property type="entry name" value="Rsc8/Ssr1/Ssr2_ZZ"/>
</dbReference>
<evidence type="ECO:0000256" key="1">
    <source>
        <dbReference type="ARBA" id="ARBA00022723"/>
    </source>
</evidence>
<dbReference type="SMART" id="SM00291">
    <property type="entry name" value="ZnF_ZZ"/>
    <property type="match status" value="1"/>
</dbReference>
<feature type="region of interest" description="Disordered" evidence="9">
    <location>
        <begin position="770"/>
        <end position="833"/>
    </location>
</feature>
<dbReference type="Pfam" id="PF00569">
    <property type="entry name" value="ZZ"/>
    <property type="match status" value="1"/>
</dbReference>
<dbReference type="GO" id="GO:0005634">
    <property type="term" value="C:nucleus"/>
    <property type="evidence" value="ECO:0007669"/>
    <property type="project" value="UniProtKB-ARBA"/>
</dbReference>
<comment type="caution">
    <text evidence="15">The sequence shown here is derived from an EMBL/GenBank/DDBJ whole genome shotgun (WGS) entry which is preliminary data.</text>
</comment>
<dbReference type="Pfam" id="PF16495">
    <property type="entry name" value="SWIRM-assoc_1"/>
    <property type="match status" value="1"/>
</dbReference>
<dbReference type="SUPFAM" id="SSF46689">
    <property type="entry name" value="Homeodomain-like"/>
    <property type="match status" value="2"/>
</dbReference>
<dbReference type="Pfam" id="PF04433">
    <property type="entry name" value="SWIRM"/>
    <property type="match status" value="1"/>
</dbReference>
<evidence type="ECO:0000256" key="8">
    <source>
        <dbReference type="PROSITE-ProRule" id="PRU00228"/>
    </source>
</evidence>
<evidence type="ECO:0000259" key="10">
    <source>
        <dbReference type="PROSITE" id="PS50090"/>
    </source>
</evidence>
<dbReference type="Gene3D" id="1.10.10.60">
    <property type="entry name" value="Homeodomain-like"/>
    <property type="match status" value="1"/>
</dbReference>
<dbReference type="PROSITE" id="PS51293">
    <property type="entry name" value="SANT"/>
    <property type="match status" value="1"/>
</dbReference>
<dbReference type="Pfam" id="PF00249">
    <property type="entry name" value="Myb_DNA-binding"/>
    <property type="match status" value="1"/>
</dbReference>
<evidence type="ECO:0000256" key="3">
    <source>
        <dbReference type="ARBA" id="ARBA00022833"/>
    </source>
</evidence>
<dbReference type="FunFam" id="1.10.10.10:FF:000020">
    <property type="entry name" value="SWI/SNF complex subunit SMARCC2 isoform c"/>
    <property type="match status" value="1"/>
</dbReference>